<dbReference type="Pfam" id="PF11070">
    <property type="entry name" value="DUF2871"/>
    <property type="match status" value="1"/>
</dbReference>
<keyword evidence="1" id="KW-0472">Membrane</keyword>
<feature type="transmembrane region" description="Helical" evidence="1">
    <location>
        <begin position="70"/>
        <end position="90"/>
    </location>
</feature>
<dbReference type="EMBL" id="SIXH01000201">
    <property type="protein sequence ID" value="TBO57691.1"/>
    <property type="molecule type" value="Genomic_DNA"/>
</dbReference>
<keyword evidence="3" id="KW-1185">Reference proteome</keyword>
<keyword evidence="1" id="KW-0812">Transmembrane</keyword>
<name>A0A4V2JI97_STRKA</name>
<dbReference type="Proteomes" id="UP000292452">
    <property type="component" value="Unassembled WGS sequence"/>
</dbReference>
<feature type="transmembrane region" description="Helical" evidence="1">
    <location>
        <begin position="38"/>
        <end position="58"/>
    </location>
</feature>
<keyword evidence="1" id="KW-1133">Transmembrane helix</keyword>
<comment type="caution">
    <text evidence="2">The sequence shown here is derived from an EMBL/GenBank/DDBJ whole genome shotgun (WGS) entry which is preliminary data.</text>
</comment>
<feature type="transmembrane region" description="Helical" evidence="1">
    <location>
        <begin position="110"/>
        <end position="127"/>
    </location>
</feature>
<organism evidence="2 3">
    <name type="scientific">Streptomyces kasugaensis</name>
    <dbReference type="NCBI Taxonomy" id="1946"/>
    <lineage>
        <taxon>Bacteria</taxon>
        <taxon>Bacillati</taxon>
        <taxon>Actinomycetota</taxon>
        <taxon>Actinomycetes</taxon>
        <taxon>Kitasatosporales</taxon>
        <taxon>Streptomycetaceae</taxon>
        <taxon>Streptomyces</taxon>
    </lineage>
</organism>
<evidence type="ECO:0000313" key="2">
    <source>
        <dbReference type="EMBL" id="TBO57691.1"/>
    </source>
</evidence>
<proteinExistence type="predicted"/>
<sequence length="147" mass="15974">MKKLYYSAVIYTVLGLLAGIFHRELTKAQDFTAGTQLSVVHTHLLTLGTLFFLIAIALEKVLCLSSGRFFNAFFWTYQAGLVLTTGIMTVHGTMTVLGRTAGPAISGPAGLGHILLTLALVFFFLCLHNRVRPGFTHSAGAERHPLP</sequence>
<dbReference type="AlphaFoldDB" id="A0A4V2JI97"/>
<dbReference type="RefSeq" id="WP_131124433.1">
    <property type="nucleotide sequence ID" value="NZ_SIXH01000201.1"/>
</dbReference>
<evidence type="ECO:0000313" key="3">
    <source>
        <dbReference type="Proteomes" id="UP000292452"/>
    </source>
</evidence>
<evidence type="ECO:0000256" key="1">
    <source>
        <dbReference type="SAM" id="Phobius"/>
    </source>
</evidence>
<dbReference type="InterPro" id="IPR021299">
    <property type="entry name" value="DUF2871"/>
</dbReference>
<gene>
    <name evidence="2" type="ORF">EYS09_21340</name>
</gene>
<protein>
    <submittedName>
        <fullName evidence="2">DUF2871 domain-containing protein</fullName>
    </submittedName>
</protein>
<accession>A0A4V2JI97</accession>
<reference evidence="2 3" key="1">
    <citation type="submission" date="2019-02" db="EMBL/GenBank/DDBJ databases">
        <title>Draft Genome Sequence of Streptomyces sp. AM-2504, identified by 16S rRNA comparative analysis as a Streptomyces Kasugaensis strain.</title>
        <authorList>
            <person name="Napolioni V."/>
            <person name="Giuliodori A.M."/>
            <person name="Spurio R."/>
            <person name="Fabbretti A."/>
        </authorList>
    </citation>
    <scope>NUCLEOTIDE SEQUENCE [LARGE SCALE GENOMIC DNA]</scope>
    <source>
        <strain evidence="2 3">AM-2504</strain>
    </source>
</reference>